<dbReference type="InterPro" id="IPR011333">
    <property type="entry name" value="SKP1/BTB/POZ_sf"/>
</dbReference>
<dbReference type="PANTHER" id="PTHR24412">
    <property type="entry name" value="KELCH PROTEIN"/>
    <property type="match status" value="1"/>
</dbReference>
<evidence type="ECO:0000313" key="4">
    <source>
        <dbReference type="EMBL" id="KAK2189254.1"/>
    </source>
</evidence>
<dbReference type="Pfam" id="PF07707">
    <property type="entry name" value="BACK"/>
    <property type="match status" value="1"/>
</dbReference>
<dbReference type="Proteomes" id="UP001209878">
    <property type="component" value="Unassembled WGS sequence"/>
</dbReference>
<dbReference type="EMBL" id="JAODUO010000111">
    <property type="protein sequence ID" value="KAK2189254.1"/>
    <property type="molecule type" value="Genomic_DNA"/>
</dbReference>
<evidence type="ECO:0000313" key="5">
    <source>
        <dbReference type="Proteomes" id="UP001209878"/>
    </source>
</evidence>
<evidence type="ECO:0000256" key="2">
    <source>
        <dbReference type="ARBA" id="ARBA00022737"/>
    </source>
</evidence>
<protein>
    <recommendedName>
        <fullName evidence="3">BTB domain-containing protein</fullName>
    </recommendedName>
</protein>
<evidence type="ECO:0000259" key="3">
    <source>
        <dbReference type="PROSITE" id="PS50097"/>
    </source>
</evidence>
<keyword evidence="1" id="KW-0880">Kelch repeat</keyword>
<keyword evidence="2" id="KW-0677">Repeat</keyword>
<reference evidence="4" key="1">
    <citation type="journal article" date="2023" name="Mol. Biol. Evol.">
        <title>Third-Generation Sequencing Reveals the Adaptive Role of the Epigenome in Three Deep-Sea Polychaetes.</title>
        <authorList>
            <person name="Perez M."/>
            <person name="Aroh O."/>
            <person name="Sun Y."/>
            <person name="Lan Y."/>
            <person name="Juniper S.K."/>
            <person name="Young C.R."/>
            <person name="Angers B."/>
            <person name="Qian P.Y."/>
        </authorList>
    </citation>
    <scope>NUCLEOTIDE SEQUENCE</scope>
    <source>
        <strain evidence="4">R07B-5</strain>
    </source>
</reference>
<dbReference type="PANTHER" id="PTHR24412:SF272">
    <property type="entry name" value="KELCH-LIKE PROTEIN DIABLO"/>
    <property type="match status" value="1"/>
</dbReference>
<feature type="domain" description="BTB" evidence="3">
    <location>
        <begin position="44"/>
        <end position="111"/>
    </location>
</feature>
<organism evidence="4 5">
    <name type="scientific">Ridgeia piscesae</name>
    <name type="common">Tubeworm</name>
    <dbReference type="NCBI Taxonomy" id="27915"/>
    <lineage>
        <taxon>Eukaryota</taxon>
        <taxon>Metazoa</taxon>
        <taxon>Spiralia</taxon>
        <taxon>Lophotrochozoa</taxon>
        <taxon>Annelida</taxon>
        <taxon>Polychaeta</taxon>
        <taxon>Sedentaria</taxon>
        <taxon>Canalipalpata</taxon>
        <taxon>Sabellida</taxon>
        <taxon>Siboglinidae</taxon>
        <taxon>Ridgeia</taxon>
    </lineage>
</organism>
<comment type="caution">
    <text evidence="4">The sequence shown here is derived from an EMBL/GenBank/DDBJ whole genome shotgun (WGS) entry which is preliminary data.</text>
</comment>
<proteinExistence type="predicted"/>
<name>A0AAD9P6V0_RIDPI</name>
<dbReference type="AlphaFoldDB" id="A0AAD9P6V0"/>
<dbReference type="Pfam" id="PF00651">
    <property type="entry name" value="BTB"/>
    <property type="match status" value="1"/>
</dbReference>
<dbReference type="SUPFAM" id="SSF54695">
    <property type="entry name" value="POZ domain"/>
    <property type="match status" value="1"/>
</dbReference>
<dbReference type="PROSITE" id="PS50097">
    <property type="entry name" value="BTB"/>
    <property type="match status" value="1"/>
</dbReference>
<gene>
    <name evidence="4" type="ORF">NP493_112g04022</name>
</gene>
<dbReference type="SMART" id="SM00225">
    <property type="entry name" value="BTB"/>
    <property type="match status" value="1"/>
</dbReference>
<sequence length="202" mass="22823">MAPETKQYRELEDEGHAFREVEDEGHALDILSNVSDLRKEEHLFDVTLTSGNLRVPCHRIVLAGASKYFRALFTSRMREYGASEVQVSEVPPGVLSVVVDFVYMGRARITRANVQEVLVACNFLEVLRLRELCEDFLVDALSPATSVGYWAFAEFYSLSRLSRLARQAMLTDFTAVVREPEYLEMSADDLAAYIARRHAVPG</sequence>
<dbReference type="Gene3D" id="3.30.710.10">
    <property type="entry name" value="Potassium Channel Kv1.1, Chain A"/>
    <property type="match status" value="1"/>
</dbReference>
<keyword evidence="5" id="KW-1185">Reference proteome</keyword>
<dbReference type="Gene3D" id="1.25.40.420">
    <property type="match status" value="1"/>
</dbReference>
<evidence type="ECO:0000256" key="1">
    <source>
        <dbReference type="ARBA" id="ARBA00022441"/>
    </source>
</evidence>
<dbReference type="InterPro" id="IPR011705">
    <property type="entry name" value="BACK"/>
</dbReference>
<accession>A0AAD9P6V0</accession>
<dbReference type="InterPro" id="IPR000210">
    <property type="entry name" value="BTB/POZ_dom"/>
</dbReference>